<proteinExistence type="predicted"/>
<name>A0AAD7C7S6_9AGAR</name>
<protein>
    <submittedName>
        <fullName evidence="1">Uncharacterized protein</fullName>
    </submittedName>
</protein>
<evidence type="ECO:0000313" key="1">
    <source>
        <dbReference type="EMBL" id="KAJ7641578.1"/>
    </source>
</evidence>
<comment type="caution">
    <text evidence="1">The sequence shown here is derived from an EMBL/GenBank/DDBJ whole genome shotgun (WGS) entry which is preliminary data.</text>
</comment>
<dbReference type="EMBL" id="JARKIF010000004">
    <property type="protein sequence ID" value="KAJ7641578.1"/>
    <property type="molecule type" value="Genomic_DNA"/>
</dbReference>
<sequence>MASTSNIRTTIRDTIASFLAAYVAAIEQPDNASVLLSRDLAPSCKRFIRPASVMKSLGIDTSNAEDNETYAARMQGEIPLLETVHVNAIEESLVIDVEARKAAFRSEHWLTLKGRAETMLEFSWFMDFDKDGGKIEKIVQVLDTAECAKYVDAMMDVAKDLGGHA</sequence>
<accession>A0AAD7C7S6</accession>
<gene>
    <name evidence="1" type="ORF">FB45DRAFT_900545</name>
</gene>
<reference evidence="1" key="1">
    <citation type="submission" date="2023-03" db="EMBL/GenBank/DDBJ databases">
        <title>Massive genome expansion in bonnet fungi (Mycena s.s.) driven by repeated elements and novel gene families across ecological guilds.</title>
        <authorList>
            <consortium name="Lawrence Berkeley National Laboratory"/>
            <person name="Harder C.B."/>
            <person name="Miyauchi S."/>
            <person name="Viragh M."/>
            <person name="Kuo A."/>
            <person name="Thoen E."/>
            <person name="Andreopoulos B."/>
            <person name="Lu D."/>
            <person name="Skrede I."/>
            <person name="Drula E."/>
            <person name="Henrissat B."/>
            <person name="Morin E."/>
            <person name="Kohler A."/>
            <person name="Barry K."/>
            <person name="LaButti K."/>
            <person name="Morin E."/>
            <person name="Salamov A."/>
            <person name="Lipzen A."/>
            <person name="Mereny Z."/>
            <person name="Hegedus B."/>
            <person name="Baldrian P."/>
            <person name="Stursova M."/>
            <person name="Weitz H."/>
            <person name="Taylor A."/>
            <person name="Grigoriev I.V."/>
            <person name="Nagy L.G."/>
            <person name="Martin F."/>
            <person name="Kauserud H."/>
        </authorList>
    </citation>
    <scope>NUCLEOTIDE SEQUENCE</scope>
    <source>
        <strain evidence="1">9284</strain>
    </source>
</reference>
<dbReference type="Proteomes" id="UP001221142">
    <property type="component" value="Unassembled WGS sequence"/>
</dbReference>
<organism evidence="1 2">
    <name type="scientific">Roridomyces roridus</name>
    <dbReference type="NCBI Taxonomy" id="1738132"/>
    <lineage>
        <taxon>Eukaryota</taxon>
        <taxon>Fungi</taxon>
        <taxon>Dikarya</taxon>
        <taxon>Basidiomycota</taxon>
        <taxon>Agaricomycotina</taxon>
        <taxon>Agaricomycetes</taxon>
        <taxon>Agaricomycetidae</taxon>
        <taxon>Agaricales</taxon>
        <taxon>Marasmiineae</taxon>
        <taxon>Mycenaceae</taxon>
        <taxon>Roridomyces</taxon>
    </lineage>
</organism>
<keyword evidence="2" id="KW-1185">Reference proteome</keyword>
<evidence type="ECO:0000313" key="2">
    <source>
        <dbReference type="Proteomes" id="UP001221142"/>
    </source>
</evidence>
<dbReference type="AlphaFoldDB" id="A0AAD7C7S6"/>